<dbReference type="Proteomes" id="UP001472677">
    <property type="component" value="Unassembled WGS sequence"/>
</dbReference>
<protein>
    <recommendedName>
        <fullName evidence="5">AP2/ERF domain-containing protein</fullName>
    </recommendedName>
</protein>
<evidence type="ECO:0000256" key="2">
    <source>
        <dbReference type="SAM" id="SignalP"/>
    </source>
</evidence>
<reference evidence="3 4" key="1">
    <citation type="journal article" date="2024" name="G3 (Bethesda)">
        <title>Genome assembly of Hibiscus sabdariffa L. provides insights into metabolisms of medicinal natural products.</title>
        <authorList>
            <person name="Kim T."/>
        </authorList>
    </citation>
    <scope>NUCLEOTIDE SEQUENCE [LARGE SCALE GENOMIC DNA]</scope>
    <source>
        <strain evidence="3">TK-2024</strain>
        <tissue evidence="3">Old leaves</tissue>
    </source>
</reference>
<gene>
    <name evidence="3" type="ORF">V6N12_003169</name>
</gene>
<keyword evidence="2" id="KW-0732">Signal</keyword>
<comment type="caution">
    <text evidence="3">The sequence shown here is derived from an EMBL/GenBank/DDBJ whole genome shotgun (WGS) entry which is preliminary data.</text>
</comment>
<accession>A0ABR2EB48</accession>
<evidence type="ECO:0000313" key="3">
    <source>
        <dbReference type="EMBL" id="KAK8556775.1"/>
    </source>
</evidence>
<name>A0ABR2EB48_9ROSI</name>
<organism evidence="3 4">
    <name type="scientific">Hibiscus sabdariffa</name>
    <name type="common">roselle</name>
    <dbReference type="NCBI Taxonomy" id="183260"/>
    <lineage>
        <taxon>Eukaryota</taxon>
        <taxon>Viridiplantae</taxon>
        <taxon>Streptophyta</taxon>
        <taxon>Embryophyta</taxon>
        <taxon>Tracheophyta</taxon>
        <taxon>Spermatophyta</taxon>
        <taxon>Magnoliopsida</taxon>
        <taxon>eudicotyledons</taxon>
        <taxon>Gunneridae</taxon>
        <taxon>Pentapetalae</taxon>
        <taxon>rosids</taxon>
        <taxon>malvids</taxon>
        <taxon>Malvales</taxon>
        <taxon>Malvaceae</taxon>
        <taxon>Malvoideae</taxon>
        <taxon>Hibiscus</taxon>
    </lineage>
</organism>
<evidence type="ECO:0008006" key="5">
    <source>
        <dbReference type="Google" id="ProtNLM"/>
    </source>
</evidence>
<feature type="compositionally biased region" description="Polar residues" evidence="1">
    <location>
        <begin position="127"/>
        <end position="139"/>
    </location>
</feature>
<evidence type="ECO:0000313" key="4">
    <source>
        <dbReference type="Proteomes" id="UP001472677"/>
    </source>
</evidence>
<feature type="chain" id="PRO_5045712779" description="AP2/ERF domain-containing protein" evidence="2">
    <location>
        <begin position="28"/>
        <end position="139"/>
    </location>
</feature>
<feature type="region of interest" description="Disordered" evidence="1">
    <location>
        <begin position="118"/>
        <end position="139"/>
    </location>
</feature>
<dbReference type="EMBL" id="JBBPBM010000017">
    <property type="protein sequence ID" value="KAK8556775.1"/>
    <property type="molecule type" value="Genomic_DNA"/>
</dbReference>
<evidence type="ECO:0000256" key="1">
    <source>
        <dbReference type="SAM" id="MobiDB-lite"/>
    </source>
</evidence>
<keyword evidence="4" id="KW-1185">Reference proteome</keyword>
<proteinExistence type="predicted"/>
<sequence length="139" mass="16078">MRKSQPRTSPFVNLIWLLQSMVVKVSMIRRSYDHGVDSQSRFETRGKRHGFGWGHSTMSKKPLEARAYDATTMSLRGPKAKTNFLINPSNNDAFPIDMHDFHKEVFVDDRCRMYPMGDFHDPEVNPQRPTRSSMSSTVE</sequence>
<feature type="signal peptide" evidence="2">
    <location>
        <begin position="1"/>
        <end position="27"/>
    </location>
</feature>